<organism evidence="5">
    <name type="scientific">marine sediment metagenome</name>
    <dbReference type="NCBI Taxonomy" id="412755"/>
    <lineage>
        <taxon>unclassified sequences</taxon>
        <taxon>metagenomes</taxon>
        <taxon>ecological metagenomes</taxon>
    </lineage>
</organism>
<protein>
    <recommendedName>
        <fullName evidence="4">CzcB-like barrel-sandwich hybrid domain-containing protein</fullName>
    </recommendedName>
</protein>
<evidence type="ECO:0000313" key="5">
    <source>
        <dbReference type="EMBL" id="GAI30243.1"/>
    </source>
</evidence>
<dbReference type="EMBL" id="BARV01016725">
    <property type="protein sequence ID" value="GAI30243.1"/>
    <property type="molecule type" value="Genomic_DNA"/>
</dbReference>
<name>X1MG36_9ZZZZ</name>
<keyword evidence="3" id="KW-0472">Membrane</keyword>
<dbReference type="Pfam" id="PF25973">
    <property type="entry name" value="BSH_CzcB"/>
    <property type="match status" value="1"/>
</dbReference>
<dbReference type="Gene3D" id="2.40.50.100">
    <property type="match status" value="1"/>
</dbReference>
<gene>
    <name evidence="5" type="ORF">S06H3_28629</name>
</gene>
<keyword evidence="2" id="KW-0175">Coiled coil</keyword>
<evidence type="ECO:0000256" key="2">
    <source>
        <dbReference type="ARBA" id="ARBA00023054"/>
    </source>
</evidence>
<sequence length="142" mass="15946">MKLKNWILIVVVVLIVGAFFLLRRDRKEAVYTEIRPQRGSISLIVSASGVVKPRNRLEIKPSISGRVEEVLVTEGEEIEKGEILAWMSSLDRAALLDAARAKGKEELKKWEDVYKPTPIVAPLTGFIIKRNVEPGPDNNISR</sequence>
<dbReference type="InterPro" id="IPR050465">
    <property type="entry name" value="UPF0194_transport"/>
</dbReference>
<dbReference type="SUPFAM" id="SSF111369">
    <property type="entry name" value="HlyD-like secretion proteins"/>
    <property type="match status" value="1"/>
</dbReference>
<dbReference type="PANTHER" id="PTHR32347:SF27">
    <property type="entry name" value="RND EFFLUX PUMP MEMBRANE FUSION PROTEIN BARREL-SANDWICH DOMAIN-CONTAINING PROTEIN"/>
    <property type="match status" value="1"/>
</dbReference>
<dbReference type="PANTHER" id="PTHR32347">
    <property type="entry name" value="EFFLUX SYSTEM COMPONENT YKNX-RELATED"/>
    <property type="match status" value="1"/>
</dbReference>
<proteinExistence type="predicted"/>
<comment type="subcellular location">
    <subcellularLocation>
        <location evidence="1">Cell envelope</location>
    </subcellularLocation>
</comment>
<keyword evidence="3" id="KW-1133">Transmembrane helix</keyword>
<evidence type="ECO:0000256" key="3">
    <source>
        <dbReference type="SAM" id="Phobius"/>
    </source>
</evidence>
<comment type="caution">
    <text evidence="5">The sequence shown here is derived from an EMBL/GenBank/DDBJ whole genome shotgun (WGS) entry which is preliminary data.</text>
</comment>
<dbReference type="GO" id="GO:0030313">
    <property type="term" value="C:cell envelope"/>
    <property type="evidence" value="ECO:0007669"/>
    <property type="project" value="UniProtKB-SubCell"/>
</dbReference>
<evidence type="ECO:0000256" key="1">
    <source>
        <dbReference type="ARBA" id="ARBA00004196"/>
    </source>
</evidence>
<dbReference type="AlphaFoldDB" id="X1MG36"/>
<dbReference type="InterPro" id="IPR058647">
    <property type="entry name" value="BSH_CzcB-like"/>
</dbReference>
<keyword evidence="3" id="KW-0812">Transmembrane</keyword>
<reference evidence="5" key="1">
    <citation type="journal article" date="2014" name="Front. Microbiol.">
        <title>High frequency of phylogenetically diverse reductive dehalogenase-homologous genes in deep subseafloor sedimentary metagenomes.</title>
        <authorList>
            <person name="Kawai M."/>
            <person name="Futagami T."/>
            <person name="Toyoda A."/>
            <person name="Takaki Y."/>
            <person name="Nishi S."/>
            <person name="Hori S."/>
            <person name="Arai W."/>
            <person name="Tsubouchi T."/>
            <person name="Morono Y."/>
            <person name="Uchiyama I."/>
            <person name="Ito T."/>
            <person name="Fujiyama A."/>
            <person name="Inagaki F."/>
            <person name="Takami H."/>
        </authorList>
    </citation>
    <scope>NUCLEOTIDE SEQUENCE</scope>
    <source>
        <strain evidence="5">Expedition CK06-06</strain>
    </source>
</reference>
<evidence type="ECO:0000259" key="4">
    <source>
        <dbReference type="Pfam" id="PF25973"/>
    </source>
</evidence>
<feature type="domain" description="CzcB-like barrel-sandwich hybrid" evidence="4">
    <location>
        <begin position="58"/>
        <end position="135"/>
    </location>
</feature>
<accession>X1MG36</accession>
<feature type="transmembrane region" description="Helical" evidence="3">
    <location>
        <begin position="6"/>
        <end position="22"/>
    </location>
</feature>
<feature type="non-terminal residue" evidence="5">
    <location>
        <position position="142"/>
    </location>
</feature>